<dbReference type="GO" id="GO:0016787">
    <property type="term" value="F:hydrolase activity"/>
    <property type="evidence" value="ECO:0007669"/>
    <property type="project" value="UniProtKB-KW"/>
</dbReference>
<dbReference type="eggNOG" id="COG1787">
    <property type="taxonomic scope" value="Bacteria"/>
</dbReference>
<proteinExistence type="predicted"/>
<dbReference type="SUPFAM" id="SSF52540">
    <property type="entry name" value="P-loop containing nucleoside triphosphate hydrolases"/>
    <property type="match status" value="2"/>
</dbReference>
<dbReference type="SUPFAM" id="SSF52980">
    <property type="entry name" value="Restriction endonuclease-like"/>
    <property type="match status" value="1"/>
</dbReference>
<dbReference type="CDD" id="cd18793">
    <property type="entry name" value="SF2_C_SNF"/>
    <property type="match status" value="1"/>
</dbReference>
<dbReference type="InterPro" id="IPR001650">
    <property type="entry name" value="Helicase_C-like"/>
</dbReference>
<dbReference type="HOGENOM" id="CLU_000315_21_6_7"/>
<reference evidence="5" key="1">
    <citation type="submission" date="2009-07" db="EMBL/GenBank/DDBJ databases">
        <title>Complete sequence of Geobacter sp. M21.</title>
        <authorList>
            <consortium name="US DOE Joint Genome Institute"/>
            <person name="Lucas S."/>
            <person name="Copeland A."/>
            <person name="Lapidus A."/>
            <person name="Glavina del Rio T."/>
            <person name="Dalin E."/>
            <person name="Tice H."/>
            <person name="Bruce D."/>
            <person name="Goodwin L."/>
            <person name="Pitluck S."/>
            <person name="Saunders E."/>
            <person name="Brettin T."/>
            <person name="Detter J.C."/>
            <person name="Han C."/>
            <person name="Larimer F."/>
            <person name="Land M."/>
            <person name="Hauser L."/>
            <person name="Kyrpides N."/>
            <person name="Ovchinnikova G."/>
            <person name="Lovley D."/>
        </authorList>
    </citation>
    <scope>NUCLEOTIDE SEQUENCE [LARGE SCALE GENOMIC DNA]</scope>
    <source>
        <strain evidence="5">M21</strain>
    </source>
</reference>
<dbReference type="InterPro" id="IPR000330">
    <property type="entry name" value="SNF2_N"/>
</dbReference>
<evidence type="ECO:0000256" key="1">
    <source>
        <dbReference type="ARBA" id="ARBA00022801"/>
    </source>
</evidence>
<feature type="domain" description="Helicase C-terminal" evidence="4">
    <location>
        <begin position="925"/>
        <end position="1078"/>
    </location>
</feature>
<dbReference type="PANTHER" id="PTHR45629:SF7">
    <property type="entry name" value="DNA EXCISION REPAIR PROTEIN ERCC-6-RELATED"/>
    <property type="match status" value="1"/>
</dbReference>
<evidence type="ECO:0000313" key="5">
    <source>
        <dbReference type="EMBL" id="ACT17073.1"/>
    </source>
</evidence>
<sequence length="1248" mass="138957">MGFFPSNRKMAPREPTTAAPQDLSVSFDGEGACYHFRAQGSEWQDLHGLSSIGQDTVALLSQIVEEGFAASSDTGVILPWPKLYQLLASDCYEGCGPLLRLPPILATRPVLKSQNSLTDRCFSVNLAGWIDTSSNPLPDNFRLNGAIISFGLGSHLLPQAAWELTIALRDFFQRSEELRDFAGNTQGWSRIRECAVRARASMSDFLQKTIVVTPQMLDLQLRSIAFGDSRTVEVLPSFQGAPERWIETFDKLPIADHYRVSEGELLTHVIVTDEVRAVLTEIKRMPGRRVSCERAEAFIRNPFSVLGPEATRVIDPEKFDQAREDAGLHFSRFTARVQTDSIGFPSEVALFVEEMVHEEIRSEEVRFQDDADLERFICKLEGRIERGAQCCLWKGFELELLGDVGDQLDILKAALRARRCEDKFSSAELFDLALYSDRIEAIGVEKPYYSPFIARKSVGDPWVPENTDFGICFIPEGETEPVALSLDKERQKQFRDAIDLAKTEGAATVKVPWLPRELTVDLAEDLIGTIEAAQGDVAKGEFKEDRITNRVAVPRKGLVVKPNIETLSYLQQRGLLEMPPKAKPVLPAGLKPKTNLKEHQEYGVAWLQNLWQLAPCHCRGALLADDMGLGKTLQLLTFIASCFEADPELAPVLVVAPLTLLENWQEETDKFFQPGTFPLLTLYGPALTAKRTSRADIGADLLADGITRLLKRDWIGNAKMVLTTYETMRDFELSLSAQKWSIMVMDEAQKAKNPNAMMTRAAKKQNVKFKIACTGTPVENTLTDLWCLFDFIQPGLLGALNEFGGNYRKPIEAETDEEKQKVEELRGIIAPQILRREKKDVARDLPRKVFVEECKTLPLSSLQRQLYGQAVANYKAGKSGDPGATKMNHLGLLQYIRQVCTDPRPLGQATSEHESFEVAASRSPKLAWLYGVLKEIQGKGEKAIVFTELRGLQRMLKIYIAERLGVVPEIINGDTSTATANAQSRQKKIKEYQERPGFGVIILSPLAVGFGVNIQAANHVIHYTRMWNPAKEDQATDRAYRIGQTKDVYVYTPVVVSPEFTTFDAKLDALLEWKRGISADMLNGAGDIGSAAFGDIEDVDGSHAFEHALITMDDVLSMQPAAFESFCTLLWAKQGFSKTYRTSLSGDGGVDVVAIKGRTGALLQCKTSGTDGIRLGWQAVKEVTAGTAAYTARHPHVEFRRVAITNQYFNDAAKYQAKVNDVDLVERDNLEALVTQYPVKQIELEQIL</sequence>
<dbReference type="InterPro" id="IPR027417">
    <property type="entry name" value="P-loop_NTPase"/>
</dbReference>
<feature type="domain" description="Helicase ATP-binding" evidence="3">
    <location>
        <begin position="612"/>
        <end position="795"/>
    </location>
</feature>
<dbReference type="GO" id="GO:0005524">
    <property type="term" value="F:ATP binding"/>
    <property type="evidence" value="ECO:0007669"/>
    <property type="project" value="InterPro"/>
</dbReference>
<dbReference type="SMART" id="SM00487">
    <property type="entry name" value="DEXDc"/>
    <property type="match status" value="1"/>
</dbReference>
<dbReference type="Pfam" id="PF00271">
    <property type="entry name" value="Helicase_C"/>
    <property type="match status" value="1"/>
</dbReference>
<dbReference type="Gene3D" id="3.40.1350.10">
    <property type="match status" value="1"/>
</dbReference>
<dbReference type="Pfam" id="PF04471">
    <property type="entry name" value="Mrr_cat"/>
    <property type="match status" value="1"/>
</dbReference>
<dbReference type="EMBL" id="CP001661">
    <property type="protein sequence ID" value="ACT17073.1"/>
    <property type="molecule type" value="Genomic_DNA"/>
</dbReference>
<dbReference type="Gene3D" id="3.40.50.10810">
    <property type="entry name" value="Tandem AAA-ATPase domain"/>
    <property type="match status" value="1"/>
</dbReference>
<dbReference type="GO" id="GO:0004519">
    <property type="term" value="F:endonuclease activity"/>
    <property type="evidence" value="ECO:0007669"/>
    <property type="project" value="InterPro"/>
</dbReference>
<feature type="region of interest" description="Disordered" evidence="2">
    <location>
        <begin position="1"/>
        <end position="22"/>
    </location>
</feature>
<dbReference type="InterPro" id="IPR049730">
    <property type="entry name" value="SNF2/RAD54-like_C"/>
</dbReference>
<dbReference type="PROSITE" id="PS51194">
    <property type="entry name" value="HELICASE_CTER"/>
    <property type="match status" value="1"/>
</dbReference>
<dbReference type="eggNOG" id="COG0553">
    <property type="taxonomic scope" value="Bacteria"/>
</dbReference>
<dbReference type="KEGG" id="gem:GM21_1010"/>
<dbReference type="PANTHER" id="PTHR45629">
    <property type="entry name" value="SNF2/RAD54 FAMILY MEMBER"/>
    <property type="match status" value="1"/>
</dbReference>
<dbReference type="InterPro" id="IPR011335">
    <property type="entry name" value="Restrct_endonuc-II-like"/>
</dbReference>
<dbReference type="InterPro" id="IPR014001">
    <property type="entry name" value="Helicase_ATP-bd"/>
</dbReference>
<protein>
    <submittedName>
        <fullName evidence="5">SNF2-related protein</fullName>
    </submittedName>
</protein>
<dbReference type="AlphaFoldDB" id="C6E2C7"/>
<name>C6E2C7_GEOSM</name>
<dbReference type="Gene3D" id="3.40.50.300">
    <property type="entry name" value="P-loop containing nucleotide triphosphate hydrolases"/>
    <property type="match status" value="1"/>
</dbReference>
<gene>
    <name evidence="5" type="ordered locus">GM21_1010</name>
</gene>
<organism evidence="5">
    <name type="scientific">Geobacter sp. (strain M21)</name>
    <dbReference type="NCBI Taxonomy" id="443144"/>
    <lineage>
        <taxon>Bacteria</taxon>
        <taxon>Pseudomonadati</taxon>
        <taxon>Thermodesulfobacteriota</taxon>
        <taxon>Desulfuromonadia</taxon>
        <taxon>Geobacterales</taxon>
        <taxon>Geobacteraceae</taxon>
        <taxon>Geobacter</taxon>
    </lineage>
</organism>
<keyword evidence="1" id="KW-0378">Hydrolase</keyword>
<dbReference type="SMART" id="SM00490">
    <property type="entry name" value="HELICc"/>
    <property type="match status" value="1"/>
</dbReference>
<dbReference type="InterPro" id="IPR038718">
    <property type="entry name" value="SNF2-like_sf"/>
</dbReference>
<dbReference type="InterPro" id="IPR007560">
    <property type="entry name" value="Restrct_endonuc_IV_Mrr"/>
</dbReference>
<dbReference type="GO" id="GO:0009307">
    <property type="term" value="P:DNA restriction-modification system"/>
    <property type="evidence" value="ECO:0007669"/>
    <property type="project" value="InterPro"/>
</dbReference>
<evidence type="ECO:0000256" key="2">
    <source>
        <dbReference type="SAM" id="MobiDB-lite"/>
    </source>
</evidence>
<dbReference type="InterPro" id="IPR050496">
    <property type="entry name" value="SNF2_RAD54_helicase_repair"/>
</dbReference>
<dbReference type="PROSITE" id="PS51192">
    <property type="entry name" value="HELICASE_ATP_BIND_1"/>
    <property type="match status" value="1"/>
</dbReference>
<dbReference type="GO" id="GO:0003677">
    <property type="term" value="F:DNA binding"/>
    <property type="evidence" value="ECO:0007669"/>
    <property type="project" value="InterPro"/>
</dbReference>
<dbReference type="InterPro" id="IPR011856">
    <property type="entry name" value="tRNA_endonuc-like_dom_sf"/>
</dbReference>
<dbReference type="STRING" id="443144.GM21_1010"/>
<accession>C6E2C7</accession>
<evidence type="ECO:0000259" key="3">
    <source>
        <dbReference type="PROSITE" id="PS51192"/>
    </source>
</evidence>
<evidence type="ECO:0000259" key="4">
    <source>
        <dbReference type="PROSITE" id="PS51194"/>
    </source>
</evidence>
<dbReference type="Pfam" id="PF00176">
    <property type="entry name" value="SNF2-rel_dom"/>
    <property type="match status" value="1"/>
</dbReference>